<comment type="pathway">
    <text evidence="1">Cofactor biosynthesis; adenosylcobalamin biosynthesis.</text>
</comment>
<dbReference type="InterPro" id="IPR014776">
    <property type="entry name" value="4pyrrole_Mease_sub2"/>
</dbReference>
<dbReference type="Pfam" id="PF00590">
    <property type="entry name" value="TP_methylase"/>
    <property type="match status" value="1"/>
</dbReference>
<gene>
    <name evidence="9" type="primary">cobM</name>
    <name evidence="9" type="ORF">FNQ90_08855</name>
</gene>
<keyword evidence="5 7" id="KW-0808">Transferase</keyword>
<evidence type="ECO:0000313" key="9">
    <source>
        <dbReference type="EMBL" id="MBB0244210.1"/>
    </source>
</evidence>
<comment type="similarity">
    <text evidence="2 7">Belongs to the precorrin methyltransferase family.</text>
</comment>
<dbReference type="PROSITE" id="PS00839">
    <property type="entry name" value="SUMT_1"/>
    <property type="match status" value="1"/>
</dbReference>
<evidence type="ECO:0000313" key="10">
    <source>
        <dbReference type="Proteomes" id="UP000538929"/>
    </source>
</evidence>
<dbReference type="InterPro" id="IPR006362">
    <property type="entry name" value="Cbl_synth_CobM/CibF"/>
</dbReference>
<dbReference type="PANTHER" id="PTHR45790:SF4">
    <property type="entry name" value="COBALT-PRECORRIN-4 C(11)-METHYLTRANSFERASE"/>
    <property type="match status" value="1"/>
</dbReference>
<dbReference type="SUPFAM" id="SSF53790">
    <property type="entry name" value="Tetrapyrrole methylase"/>
    <property type="match status" value="1"/>
</dbReference>
<accession>A0A7W3Y1F6</accession>
<keyword evidence="10" id="KW-1185">Reference proteome</keyword>
<dbReference type="EC" id="2.1.1.133" evidence="9"/>
<dbReference type="CDD" id="cd11641">
    <property type="entry name" value="Precorrin-4_C11-MT"/>
    <property type="match status" value="1"/>
</dbReference>
<dbReference type="InterPro" id="IPR000878">
    <property type="entry name" value="4pyrrol_Mease"/>
</dbReference>
<dbReference type="GO" id="GO:0032259">
    <property type="term" value="P:methylation"/>
    <property type="evidence" value="ECO:0007669"/>
    <property type="project" value="UniProtKB-KW"/>
</dbReference>
<evidence type="ECO:0000259" key="8">
    <source>
        <dbReference type="Pfam" id="PF00590"/>
    </source>
</evidence>
<dbReference type="GO" id="GO:0046026">
    <property type="term" value="F:precorrin-4 C11-methyltransferase activity"/>
    <property type="evidence" value="ECO:0007669"/>
    <property type="project" value="UniProtKB-EC"/>
</dbReference>
<keyword evidence="3" id="KW-0169">Cobalamin biosynthesis</keyword>
<dbReference type="InterPro" id="IPR003043">
    <property type="entry name" value="Uropor_MeTrfase_CS"/>
</dbReference>
<dbReference type="AlphaFoldDB" id="A0A7W3Y1F6"/>
<dbReference type="UniPathway" id="UPA00148"/>
<proteinExistence type="inferred from homology"/>
<sequence length="267" mass="27647">MTVHFIGAGPGAADLITLRGARLLASCGVCLYAGSLVPRELLAECPPDARLVDTARLTLDEIVAEMIAAHEAGHDVARLHSGDPSIFSAVAEQMRRLDRAGVPYDIVPGVPAFAAAAAALGRELTVPTVGQTVVLTRVAQRATPMPEGEDLATLGRSGALLVLHLAARHADRVVAELLPHYGADCPAAVVAMASRPDEVVLRGPLAGIADRLREAGITRTAVIMVGRVLGAAQFPDSYLYSAERVRTDPCGTAGAADTSDAAADPAR</sequence>
<reference evidence="10" key="1">
    <citation type="submission" date="2019-10" db="EMBL/GenBank/DDBJ databases">
        <title>Streptomyces sp. nov., a novel actinobacterium isolated from alkaline environment.</title>
        <authorList>
            <person name="Golinska P."/>
        </authorList>
    </citation>
    <scope>NUCLEOTIDE SEQUENCE [LARGE SCALE GENOMIC DNA]</scope>
    <source>
        <strain evidence="10">DSM 42118</strain>
    </source>
</reference>
<dbReference type="Proteomes" id="UP000538929">
    <property type="component" value="Unassembled WGS sequence"/>
</dbReference>
<evidence type="ECO:0000256" key="7">
    <source>
        <dbReference type="RuleBase" id="RU003960"/>
    </source>
</evidence>
<dbReference type="NCBIfam" id="TIGR01465">
    <property type="entry name" value="cobM_cbiF"/>
    <property type="match status" value="1"/>
</dbReference>
<protein>
    <submittedName>
        <fullName evidence="9">Precorrin-4 C(11)-methyltransferase</fullName>
        <ecNumber evidence="9">2.1.1.133</ecNumber>
    </submittedName>
</protein>
<evidence type="ECO:0000256" key="2">
    <source>
        <dbReference type="ARBA" id="ARBA00005879"/>
    </source>
</evidence>
<dbReference type="InterPro" id="IPR035996">
    <property type="entry name" value="4pyrrol_Methylase_sf"/>
</dbReference>
<evidence type="ECO:0000256" key="5">
    <source>
        <dbReference type="ARBA" id="ARBA00022679"/>
    </source>
</evidence>
<dbReference type="Gene3D" id="3.30.950.10">
    <property type="entry name" value="Methyltransferase, Cobalt-precorrin-4 Transmethylase, Domain 2"/>
    <property type="match status" value="1"/>
</dbReference>
<dbReference type="InterPro" id="IPR050161">
    <property type="entry name" value="Siro_Cobalamin_biosynth"/>
</dbReference>
<dbReference type="PROSITE" id="PS00840">
    <property type="entry name" value="SUMT_2"/>
    <property type="match status" value="1"/>
</dbReference>
<dbReference type="Gene3D" id="3.40.1010.10">
    <property type="entry name" value="Cobalt-precorrin-4 Transmethylase, Domain 1"/>
    <property type="match status" value="1"/>
</dbReference>
<dbReference type="EMBL" id="VKHT01000194">
    <property type="protein sequence ID" value="MBB0244210.1"/>
    <property type="molecule type" value="Genomic_DNA"/>
</dbReference>
<dbReference type="InterPro" id="IPR014777">
    <property type="entry name" value="4pyrrole_Mease_sub1"/>
</dbReference>
<evidence type="ECO:0000256" key="3">
    <source>
        <dbReference type="ARBA" id="ARBA00022573"/>
    </source>
</evidence>
<name>A0A7W3Y1F6_9ACTN</name>
<evidence type="ECO:0000256" key="1">
    <source>
        <dbReference type="ARBA" id="ARBA00004953"/>
    </source>
</evidence>
<organism evidence="9 10">
    <name type="scientific">Streptomyces alkaliphilus</name>
    <dbReference type="NCBI Taxonomy" id="1472722"/>
    <lineage>
        <taxon>Bacteria</taxon>
        <taxon>Bacillati</taxon>
        <taxon>Actinomycetota</taxon>
        <taxon>Actinomycetes</taxon>
        <taxon>Kitasatosporales</taxon>
        <taxon>Streptomycetaceae</taxon>
        <taxon>Streptomyces</taxon>
    </lineage>
</organism>
<dbReference type="RefSeq" id="WP_182605865.1">
    <property type="nucleotide sequence ID" value="NZ_VKHT01000194.1"/>
</dbReference>
<dbReference type="PANTHER" id="PTHR45790">
    <property type="entry name" value="SIROHEME SYNTHASE-RELATED"/>
    <property type="match status" value="1"/>
</dbReference>
<keyword evidence="4 7" id="KW-0489">Methyltransferase</keyword>
<dbReference type="GO" id="GO:0009236">
    <property type="term" value="P:cobalamin biosynthetic process"/>
    <property type="evidence" value="ECO:0007669"/>
    <property type="project" value="UniProtKB-UniPathway"/>
</dbReference>
<keyword evidence="6" id="KW-0949">S-adenosyl-L-methionine</keyword>
<evidence type="ECO:0000256" key="4">
    <source>
        <dbReference type="ARBA" id="ARBA00022603"/>
    </source>
</evidence>
<evidence type="ECO:0000256" key="6">
    <source>
        <dbReference type="ARBA" id="ARBA00022691"/>
    </source>
</evidence>
<comment type="caution">
    <text evidence="9">The sequence shown here is derived from an EMBL/GenBank/DDBJ whole genome shotgun (WGS) entry which is preliminary data.</text>
</comment>
<feature type="domain" description="Tetrapyrrole methylase" evidence="8">
    <location>
        <begin position="2"/>
        <end position="207"/>
    </location>
</feature>